<keyword evidence="1" id="KW-0175">Coiled coil</keyword>
<dbReference type="PANTHER" id="PTHR13076:SF9">
    <property type="entry name" value="COILED-COIL AND C2 DOMAIN-CONTAINING PROTEIN 1-LIKE"/>
    <property type="match status" value="1"/>
</dbReference>
<accession>A0AAD9L2H0</accession>
<organism evidence="2 3">
    <name type="scientific">Ridgeia piscesae</name>
    <name type="common">Tubeworm</name>
    <dbReference type="NCBI Taxonomy" id="27915"/>
    <lineage>
        <taxon>Eukaryota</taxon>
        <taxon>Metazoa</taxon>
        <taxon>Spiralia</taxon>
        <taxon>Lophotrochozoa</taxon>
        <taxon>Annelida</taxon>
        <taxon>Polychaeta</taxon>
        <taxon>Sedentaria</taxon>
        <taxon>Canalipalpata</taxon>
        <taxon>Sabellida</taxon>
        <taxon>Siboglinidae</taxon>
        <taxon>Ridgeia</taxon>
    </lineage>
</organism>
<dbReference type="PANTHER" id="PTHR13076">
    <property type="entry name" value="COILED-COIL AND C2 DOMAIN-CONTAINING PROTEIN 1-LIKE"/>
    <property type="match status" value="1"/>
</dbReference>
<keyword evidence="3" id="KW-1185">Reference proteome</keyword>
<evidence type="ECO:0000313" key="2">
    <source>
        <dbReference type="EMBL" id="KAK2181851.1"/>
    </source>
</evidence>
<dbReference type="EMBL" id="JAODUO010000377">
    <property type="protein sequence ID" value="KAK2181851.1"/>
    <property type="molecule type" value="Genomic_DNA"/>
</dbReference>
<sequence>MLGTVTVKLQPLENVCVLHDSYNLSEGKKAVGGMLELKIRVRDPLLAKQVEDVKEKWLVIDSFDRVTAPVSTTTHTAPLMTRVLSHMSYTDLEVLKYERQLLDQRVQKLKGKLTKSEELTMQQKSKLLAKQVEDTRRELTEGGLKVVTAYMEAIKRTKAVYQTEAKAMVSQGNRDKAHILLNKKNLVEREARQLTIYSLPPEVKSTHHLFPSTRSQLTIYFLPPEVN</sequence>
<proteinExistence type="predicted"/>
<evidence type="ECO:0000313" key="3">
    <source>
        <dbReference type="Proteomes" id="UP001209878"/>
    </source>
</evidence>
<dbReference type="Proteomes" id="UP001209878">
    <property type="component" value="Unassembled WGS sequence"/>
</dbReference>
<protein>
    <submittedName>
        <fullName evidence="2">Uncharacterized protein</fullName>
    </submittedName>
</protein>
<evidence type="ECO:0000256" key="1">
    <source>
        <dbReference type="SAM" id="Coils"/>
    </source>
</evidence>
<comment type="caution">
    <text evidence="2">The sequence shown here is derived from an EMBL/GenBank/DDBJ whole genome shotgun (WGS) entry which is preliminary data.</text>
</comment>
<gene>
    <name evidence="2" type="ORF">NP493_377g02020</name>
</gene>
<reference evidence="2" key="1">
    <citation type="journal article" date="2023" name="Mol. Biol. Evol.">
        <title>Third-Generation Sequencing Reveals the Adaptive Role of the Epigenome in Three Deep-Sea Polychaetes.</title>
        <authorList>
            <person name="Perez M."/>
            <person name="Aroh O."/>
            <person name="Sun Y."/>
            <person name="Lan Y."/>
            <person name="Juniper S.K."/>
            <person name="Young C.R."/>
            <person name="Angers B."/>
            <person name="Qian P.Y."/>
        </authorList>
    </citation>
    <scope>NUCLEOTIDE SEQUENCE</scope>
    <source>
        <strain evidence="2">R07B-5</strain>
    </source>
</reference>
<dbReference type="GO" id="GO:0001227">
    <property type="term" value="F:DNA-binding transcription repressor activity, RNA polymerase II-specific"/>
    <property type="evidence" value="ECO:0007669"/>
    <property type="project" value="InterPro"/>
</dbReference>
<name>A0AAD9L2H0_RIDPI</name>
<feature type="coiled-coil region" evidence="1">
    <location>
        <begin position="92"/>
        <end position="119"/>
    </location>
</feature>
<dbReference type="AlphaFoldDB" id="A0AAD9L2H0"/>
<dbReference type="InterPro" id="IPR039725">
    <property type="entry name" value="CC2D1A/B"/>
</dbReference>